<keyword evidence="2" id="KW-0645">Protease</keyword>
<name>A0A239K1H0_9FIRM</name>
<feature type="domain" description="NlpC/P60" evidence="6">
    <location>
        <begin position="1"/>
        <end position="109"/>
    </location>
</feature>
<gene>
    <name evidence="7" type="ORF">SAMN05446037_104130</name>
</gene>
<dbReference type="GO" id="GO:0006508">
    <property type="term" value="P:proteolysis"/>
    <property type="evidence" value="ECO:0007669"/>
    <property type="project" value="UniProtKB-KW"/>
</dbReference>
<dbReference type="InterPro" id="IPR000064">
    <property type="entry name" value="NLP_P60_dom"/>
</dbReference>
<keyword evidence="8" id="KW-1185">Reference proteome</keyword>
<evidence type="ECO:0000256" key="3">
    <source>
        <dbReference type="ARBA" id="ARBA00022801"/>
    </source>
</evidence>
<dbReference type="EMBL" id="FZOJ01000041">
    <property type="protein sequence ID" value="SNT11533.1"/>
    <property type="molecule type" value="Genomic_DNA"/>
</dbReference>
<reference evidence="7 8" key="1">
    <citation type="submission" date="2017-06" db="EMBL/GenBank/DDBJ databases">
        <authorList>
            <person name="Kim H.J."/>
            <person name="Triplett B.A."/>
        </authorList>
    </citation>
    <scope>NUCLEOTIDE SEQUENCE [LARGE SCALE GENOMIC DNA]</scope>
    <source>
        <strain evidence="7 8">SCA</strain>
    </source>
</reference>
<proteinExistence type="inferred from homology"/>
<evidence type="ECO:0000259" key="5">
    <source>
        <dbReference type="PROSITE" id="PS50911"/>
    </source>
</evidence>
<evidence type="ECO:0000256" key="4">
    <source>
        <dbReference type="ARBA" id="ARBA00022807"/>
    </source>
</evidence>
<keyword evidence="3" id="KW-0378">Hydrolase</keyword>
<dbReference type="Gene3D" id="3.90.1720.10">
    <property type="entry name" value="endopeptidase domain like (from Nostoc punctiforme)"/>
    <property type="match status" value="1"/>
</dbReference>
<dbReference type="AlphaFoldDB" id="A0A239K1H0"/>
<dbReference type="Pfam" id="PF00877">
    <property type="entry name" value="NLPC_P60"/>
    <property type="match status" value="1"/>
</dbReference>
<comment type="similarity">
    <text evidence="1">Belongs to the peptidase C40 family.</text>
</comment>
<dbReference type="InterPro" id="IPR007921">
    <property type="entry name" value="CHAP_dom"/>
</dbReference>
<protein>
    <submittedName>
        <fullName evidence="7">NlpC/P60 family protein</fullName>
    </submittedName>
</protein>
<dbReference type="Proteomes" id="UP000198304">
    <property type="component" value="Unassembled WGS sequence"/>
</dbReference>
<evidence type="ECO:0000313" key="8">
    <source>
        <dbReference type="Proteomes" id="UP000198304"/>
    </source>
</evidence>
<evidence type="ECO:0000256" key="2">
    <source>
        <dbReference type="ARBA" id="ARBA00022670"/>
    </source>
</evidence>
<dbReference type="InterPro" id="IPR038765">
    <property type="entry name" value="Papain-like_cys_pep_sf"/>
</dbReference>
<dbReference type="PROSITE" id="PS51935">
    <property type="entry name" value="NLPC_P60"/>
    <property type="match status" value="1"/>
</dbReference>
<dbReference type="PROSITE" id="PS50911">
    <property type="entry name" value="CHAP"/>
    <property type="match status" value="1"/>
</dbReference>
<feature type="domain" description="Peptidase C51" evidence="5">
    <location>
        <begin position="1"/>
        <end position="102"/>
    </location>
</feature>
<evidence type="ECO:0000259" key="6">
    <source>
        <dbReference type="PROSITE" id="PS51935"/>
    </source>
</evidence>
<evidence type="ECO:0000313" key="7">
    <source>
        <dbReference type="EMBL" id="SNT11533.1"/>
    </source>
</evidence>
<accession>A0A239K1H0</accession>
<evidence type="ECO:0000256" key="1">
    <source>
        <dbReference type="ARBA" id="ARBA00007074"/>
    </source>
</evidence>
<sequence>MVCSGYITWVFANIGLPLDTIEATIGHGTTKQWNVSSSISEHMVLPGDLAFLAIPGSVKVNHVGIVVGRDADGKILVAHSASGANGVIVTTAESTGFLYYRRPAILIEH</sequence>
<dbReference type="SUPFAM" id="SSF54001">
    <property type="entry name" value="Cysteine proteinases"/>
    <property type="match status" value="1"/>
</dbReference>
<dbReference type="GO" id="GO:0008234">
    <property type="term" value="F:cysteine-type peptidase activity"/>
    <property type="evidence" value="ECO:0007669"/>
    <property type="project" value="UniProtKB-KW"/>
</dbReference>
<keyword evidence="4" id="KW-0788">Thiol protease</keyword>
<dbReference type="RefSeq" id="WP_176431560.1">
    <property type="nucleotide sequence ID" value="NZ_FZOJ01000041.1"/>
</dbReference>
<organism evidence="7 8">
    <name type="scientific">Anaerovirgula multivorans</name>
    <dbReference type="NCBI Taxonomy" id="312168"/>
    <lineage>
        <taxon>Bacteria</taxon>
        <taxon>Bacillati</taxon>
        <taxon>Bacillota</taxon>
        <taxon>Clostridia</taxon>
        <taxon>Peptostreptococcales</taxon>
        <taxon>Natronincolaceae</taxon>
        <taxon>Anaerovirgula</taxon>
    </lineage>
</organism>